<dbReference type="SUPFAM" id="SSF51905">
    <property type="entry name" value="FAD/NAD(P)-binding domain"/>
    <property type="match status" value="1"/>
</dbReference>
<dbReference type="GO" id="GO:0016491">
    <property type="term" value="F:oxidoreductase activity"/>
    <property type="evidence" value="ECO:0007669"/>
    <property type="project" value="UniProtKB-KW"/>
</dbReference>
<dbReference type="RefSeq" id="WP_124197616.1">
    <property type="nucleotide sequence ID" value="NZ_REGA01000032.1"/>
</dbReference>
<dbReference type="EMBL" id="REGA01000032">
    <property type="protein sequence ID" value="RQG89664.1"/>
    <property type="molecule type" value="Genomic_DNA"/>
</dbReference>
<comment type="caution">
    <text evidence="3">The sequence shown here is derived from an EMBL/GenBank/DDBJ whole genome shotgun (WGS) entry which is preliminary data.</text>
</comment>
<dbReference type="PANTHER" id="PTHR13847:SF287">
    <property type="entry name" value="FAD-DEPENDENT OXIDOREDUCTASE DOMAIN-CONTAINING PROTEIN 1"/>
    <property type="match status" value="1"/>
</dbReference>
<dbReference type="OrthoDB" id="168391at2157"/>
<evidence type="ECO:0000256" key="1">
    <source>
        <dbReference type="ARBA" id="ARBA00023002"/>
    </source>
</evidence>
<protein>
    <submittedName>
        <fullName evidence="3">FAD-binding oxidoreductase</fullName>
    </submittedName>
</protein>
<organism evidence="3 4">
    <name type="scientific">Natrarchaeobius chitinivorans</name>
    <dbReference type="NCBI Taxonomy" id="1679083"/>
    <lineage>
        <taxon>Archaea</taxon>
        <taxon>Methanobacteriati</taxon>
        <taxon>Methanobacteriota</taxon>
        <taxon>Stenosarchaea group</taxon>
        <taxon>Halobacteria</taxon>
        <taxon>Halobacteriales</taxon>
        <taxon>Natrialbaceae</taxon>
        <taxon>Natrarchaeobius</taxon>
    </lineage>
</organism>
<dbReference type="Pfam" id="PF01266">
    <property type="entry name" value="DAO"/>
    <property type="match status" value="1"/>
</dbReference>
<dbReference type="AlphaFoldDB" id="A0A3N6LRC8"/>
<keyword evidence="4" id="KW-1185">Reference proteome</keyword>
<feature type="domain" description="FAD dependent oxidoreductase" evidence="2">
    <location>
        <begin position="6"/>
        <end position="347"/>
    </location>
</feature>
<evidence type="ECO:0000313" key="4">
    <source>
        <dbReference type="Proteomes" id="UP000282323"/>
    </source>
</evidence>
<dbReference type="Gene3D" id="3.30.9.10">
    <property type="entry name" value="D-Amino Acid Oxidase, subunit A, domain 2"/>
    <property type="match status" value="1"/>
</dbReference>
<evidence type="ECO:0000259" key="2">
    <source>
        <dbReference type="Pfam" id="PF01266"/>
    </source>
</evidence>
<accession>A0A3N6LRC8</accession>
<reference evidence="3 4" key="1">
    <citation type="submission" date="2018-10" db="EMBL/GenBank/DDBJ databases">
        <title>Natrarchaeobius chitinivorans gen. nov., sp. nov., and Natrarchaeobius haloalkaliphilus sp. nov., alkaliphilic, chitin-utilizing haloarchaea from hypersaline alkaline lakes.</title>
        <authorList>
            <person name="Sorokin D.Y."/>
            <person name="Elcheninov A.G."/>
            <person name="Kostrikina N.A."/>
            <person name="Bale N.J."/>
            <person name="Sinninghe Damste J.S."/>
            <person name="Khijniak T.V."/>
            <person name="Kublanov I.V."/>
            <person name="Toshchakov S.V."/>
        </authorList>
    </citation>
    <scope>NUCLEOTIDE SEQUENCE [LARGE SCALE GENOMIC DNA]</scope>
    <source>
        <strain evidence="3 4">AArcht4T</strain>
    </source>
</reference>
<name>A0A3N6LRC8_NATCH</name>
<evidence type="ECO:0000313" key="3">
    <source>
        <dbReference type="EMBL" id="RQG89664.1"/>
    </source>
</evidence>
<dbReference type="Proteomes" id="UP000282323">
    <property type="component" value="Unassembled WGS sequence"/>
</dbReference>
<gene>
    <name evidence="3" type="ORF">EA473_21640</name>
</gene>
<proteinExistence type="predicted"/>
<sequence>MSDCDRVAIIGGGVIGCAVARALAPDHDVRVFESGQIAGGATALAAGEVTTLSNYEDYPDIAWHSIDFFREYDGTRAVTFSERASIGLVEPDREGEKRRYVDRVAADGLPVSFLEAAEASDRYPRFDFSEYAGVVEHRVSGHVDPYTFTVSLQRDAEEDGAVFHTGTEVTGLTAQNGAISAVETADGRVETDRVICAAGWRTREVLLETLDVPVPVRPYRTQCIVLEPEEPLSADFPMGWYPEEHVYFRGEANGDLLVGGWSFAEDDPRGASGDADEAFRNHVADLVPRFLEGFDRARYVDDWAGIDGATPDTRPIIDTPADGPDGLVVATGFNGRGIMTAPVAATAVRSILTGEEPPFPMDPFRLKRFDTRSDEFEFISISGNE</sequence>
<dbReference type="InterPro" id="IPR036188">
    <property type="entry name" value="FAD/NAD-bd_sf"/>
</dbReference>
<dbReference type="InterPro" id="IPR006076">
    <property type="entry name" value="FAD-dep_OxRdtase"/>
</dbReference>
<keyword evidence="1" id="KW-0560">Oxidoreductase</keyword>
<dbReference type="PANTHER" id="PTHR13847">
    <property type="entry name" value="SARCOSINE DEHYDROGENASE-RELATED"/>
    <property type="match status" value="1"/>
</dbReference>
<dbReference type="Gene3D" id="3.50.50.60">
    <property type="entry name" value="FAD/NAD(P)-binding domain"/>
    <property type="match status" value="1"/>
</dbReference>
<dbReference type="PROSITE" id="PS51257">
    <property type="entry name" value="PROKAR_LIPOPROTEIN"/>
    <property type="match status" value="1"/>
</dbReference>
<dbReference type="GO" id="GO:0005737">
    <property type="term" value="C:cytoplasm"/>
    <property type="evidence" value="ECO:0007669"/>
    <property type="project" value="TreeGrafter"/>
</dbReference>